<feature type="region of interest" description="Disordered" evidence="1">
    <location>
        <begin position="51"/>
        <end position="76"/>
    </location>
</feature>
<name>A0A1I7NJS1_9HYPH</name>
<reference evidence="2 3" key="1">
    <citation type="submission" date="2016-10" db="EMBL/GenBank/DDBJ databases">
        <authorList>
            <person name="de Groot N.N."/>
        </authorList>
    </citation>
    <scope>NUCLEOTIDE SEQUENCE [LARGE SCALE GENOMIC DNA]</scope>
    <source>
        <strain evidence="2 3">IPL20</strain>
    </source>
</reference>
<evidence type="ECO:0000313" key="2">
    <source>
        <dbReference type="EMBL" id="SFV34878.1"/>
    </source>
</evidence>
<accession>A0A1I7NJS1</accession>
<sequence length="76" mass="8469">MTTRSRVRAICGRPVALINSVSFIRTMTVGSGITPDLLTFQPKPEALAGSTLPPYRRWGVPPRPENMRDRNLTMNT</sequence>
<evidence type="ECO:0000313" key="3">
    <source>
        <dbReference type="Proteomes" id="UP000199074"/>
    </source>
</evidence>
<dbReference type="EMBL" id="FPCK01000002">
    <property type="protein sequence ID" value="SFV34878.1"/>
    <property type="molecule type" value="Genomic_DNA"/>
</dbReference>
<gene>
    <name evidence="2" type="ORF">SAMN05216456_2013</name>
</gene>
<dbReference type="AlphaFoldDB" id="A0A1I7NJS1"/>
<evidence type="ECO:0000256" key="1">
    <source>
        <dbReference type="SAM" id="MobiDB-lite"/>
    </source>
</evidence>
<feature type="compositionally biased region" description="Basic and acidic residues" evidence="1">
    <location>
        <begin position="65"/>
        <end position="76"/>
    </location>
</feature>
<dbReference type="Proteomes" id="UP000199074">
    <property type="component" value="Unassembled WGS sequence"/>
</dbReference>
<keyword evidence="3" id="KW-1185">Reference proteome</keyword>
<organism evidence="2 3">
    <name type="scientific">Devosia crocina</name>
    <dbReference type="NCBI Taxonomy" id="429728"/>
    <lineage>
        <taxon>Bacteria</taxon>
        <taxon>Pseudomonadati</taxon>
        <taxon>Pseudomonadota</taxon>
        <taxon>Alphaproteobacteria</taxon>
        <taxon>Hyphomicrobiales</taxon>
        <taxon>Devosiaceae</taxon>
        <taxon>Devosia</taxon>
    </lineage>
</organism>
<proteinExistence type="predicted"/>
<dbReference type="STRING" id="429728.SAMN05216456_2013"/>
<protein>
    <submittedName>
        <fullName evidence="2">Uncharacterized protein</fullName>
    </submittedName>
</protein>